<gene>
    <name evidence="3" type="ORF">AmyhaDRAFT_0063</name>
</gene>
<keyword evidence="2" id="KW-0812">Transmembrane</keyword>
<dbReference type="HOGENOM" id="CLU_020665_1_1_11"/>
<evidence type="ECO:0000256" key="2">
    <source>
        <dbReference type="SAM" id="Phobius"/>
    </source>
</evidence>
<dbReference type="Pfam" id="PF19877">
    <property type="entry name" value="DUF6350"/>
    <property type="match status" value="1"/>
</dbReference>
<feature type="compositionally biased region" description="Acidic residues" evidence="1">
    <location>
        <begin position="434"/>
        <end position="449"/>
    </location>
</feature>
<feature type="compositionally biased region" description="Acidic residues" evidence="1">
    <location>
        <begin position="461"/>
        <end position="471"/>
    </location>
</feature>
<comment type="caution">
    <text evidence="3">The sequence shown here is derived from an EMBL/GenBank/DDBJ whole genome shotgun (WGS) entry which is preliminary data.</text>
</comment>
<feature type="transmembrane region" description="Helical" evidence="2">
    <location>
        <begin position="79"/>
        <end position="101"/>
    </location>
</feature>
<feature type="compositionally biased region" description="Acidic residues" evidence="1">
    <location>
        <begin position="510"/>
        <end position="523"/>
    </location>
</feature>
<feature type="transmembrane region" description="Helical" evidence="2">
    <location>
        <begin position="242"/>
        <end position="266"/>
    </location>
</feature>
<reference evidence="3 4" key="1">
    <citation type="submission" date="2013-08" db="EMBL/GenBank/DDBJ databases">
        <authorList>
            <consortium name="DOE Joint Genome Institute"/>
            <person name="Klenk H.-P."/>
            <person name="Huntemann M."/>
            <person name="Han J."/>
            <person name="Chen A."/>
            <person name="Kyrpides N."/>
            <person name="Mavromatis K."/>
            <person name="Markowitz V."/>
            <person name="Palaniappan K."/>
            <person name="Ivanova N."/>
            <person name="Schaumberg A."/>
            <person name="Pati A."/>
            <person name="Liolios K."/>
            <person name="Nordberg H.P."/>
            <person name="Cantor M.N."/>
            <person name="Hua S.X."/>
            <person name="Woyke T."/>
        </authorList>
    </citation>
    <scope>NUCLEOTIDE SEQUENCE [LARGE SCALE GENOMIC DNA]</scope>
    <source>
        <strain evidence="3 4">YIM 93223</strain>
    </source>
</reference>
<dbReference type="Proteomes" id="UP000054357">
    <property type="component" value="Unassembled WGS sequence"/>
</dbReference>
<evidence type="ECO:0000256" key="1">
    <source>
        <dbReference type="SAM" id="MobiDB-lite"/>
    </source>
</evidence>
<feature type="compositionally biased region" description="Basic and acidic residues" evidence="1">
    <location>
        <begin position="498"/>
        <end position="509"/>
    </location>
</feature>
<feature type="region of interest" description="Disordered" evidence="1">
    <location>
        <begin position="391"/>
        <end position="412"/>
    </location>
</feature>
<evidence type="ECO:0000313" key="4">
    <source>
        <dbReference type="Proteomes" id="UP000054357"/>
    </source>
</evidence>
<feature type="transmembrane region" description="Helical" evidence="2">
    <location>
        <begin position="20"/>
        <end position="45"/>
    </location>
</feature>
<feature type="compositionally biased region" description="Low complexity" evidence="1">
    <location>
        <begin position="450"/>
        <end position="460"/>
    </location>
</feature>
<feature type="transmembrane region" description="Helical" evidence="2">
    <location>
        <begin position="184"/>
        <end position="210"/>
    </location>
</feature>
<sequence>MLRLDERARVDGVGRFKELLAVAVLPVLTGYTAVATVLATVAALATESHFSATGVLLAAGPGWLAAYQVPVVIGGNELGLLPLALTIGVCALVARSAFGAVDRLGYRTPRQAGVVIGTVAGTHAVVGVTIAVLANGAIVTADPLHAFAVPGLVSGAAATVGVARRCGLLDVLRPHVDAAAIAGMRAAALGMAGLLATSALVLTAATAFAVPTMQTLFAAHAPGFGSGFGMLLLCLGYVPNAVLAVLAFLLGPGFTLGATSLGPVHFEGGLVPAVPVLAGIPENYAVWWPALFLLPALIGAGVGWTLRASSSAPVERLRSVAVAGALIGFATVVLTTLAGGGLGGGPLPGLLLPAGLLSVAAFAWIFLPGALVAWLAGPRVVSDAQDAVSDVPDAVSDAQDAVSDVPDAVSDVPDAVSDAQDAEFDVEDAELDGAETDTAEEASDSDAADASDPGEASDTGDGADDSADVDGVDAAGDGDSAGSEGAHGVAEDGEDGEDARKDHFEHDIDTTDGDVDAPDDVAADTDSGSVDAPDQGAPKPNAEVDDAADNDPAGSPEPDATRPDER</sequence>
<organism evidence="3 4">
    <name type="scientific">Haloechinothrix halophila YIM 93223</name>
    <dbReference type="NCBI Taxonomy" id="592678"/>
    <lineage>
        <taxon>Bacteria</taxon>
        <taxon>Bacillati</taxon>
        <taxon>Actinomycetota</taxon>
        <taxon>Actinomycetes</taxon>
        <taxon>Pseudonocardiales</taxon>
        <taxon>Pseudonocardiaceae</taxon>
        <taxon>Haloechinothrix</taxon>
    </lineage>
</organism>
<feature type="transmembrane region" description="Helical" evidence="2">
    <location>
        <begin position="286"/>
        <end position="306"/>
    </location>
</feature>
<name>W9DLS7_9PSEU</name>
<dbReference type="PATRIC" id="fig|592678.3.peg.67"/>
<feature type="transmembrane region" description="Helical" evidence="2">
    <location>
        <begin position="318"/>
        <end position="338"/>
    </location>
</feature>
<feature type="region of interest" description="Disordered" evidence="1">
    <location>
        <begin position="434"/>
        <end position="566"/>
    </location>
</feature>
<feature type="transmembrane region" description="Helical" evidence="2">
    <location>
        <begin position="350"/>
        <end position="376"/>
    </location>
</feature>
<keyword evidence="2" id="KW-0472">Membrane</keyword>
<proteinExistence type="predicted"/>
<feature type="compositionally biased region" description="Low complexity" evidence="1">
    <location>
        <begin position="472"/>
        <end position="486"/>
    </location>
</feature>
<evidence type="ECO:0000313" key="3">
    <source>
        <dbReference type="EMBL" id="ETA66309.1"/>
    </source>
</evidence>
<dbReference type="EMBL" id="AZAK01000001">
    <property type="protein sequence ID" value="ETA66309.1"/>
    <property type="molecule type" value="Genomic_DNA"/>
</dbReference>
<dbReference type="InterPro" id="IPR045931">
    <property type="entry name" value="DUF6350"/>
</dbReference>
<feature type="transmembrane region" description="Helical" evidence="2">
    <location>
        <begin position="216"/>
        <end position="235"/>
    </location>
</feature>
<keyword evidence="4" id="KW-1185">Reference proteome</keyword>
<dbReference type="AlphaFoldDB" id="W9DLS7"/>
<keyword evidence="2" id="KW-1133">Transmembrane helix</keyword>
<feature type="transmembrane region" description="Helical" evidence="2">
    <location>
        <begin position="113"/>
        <end position="138"/>
    </location>
</feature>
<protein>
    <submittedName>
        <fullName evidence="3">Uncharacterized protein</fullName>
    </submittedName>
</protein>
<accession>W9DLS7</accession>
<feature type="transmembrane region" description="Helical" evidence="2">
    <location>
        <begin position="144"/>
        <end position="163"/>
    </location>
</feature>